<name>A0ACB7RHQ3_HYAAI</name>
<keyword evidence="2" id="KW-1185">Reference proteome</keyword>
<reference evidence="1" key="1">
    <citation type="submission" date="2020-05" db="EMBL/GenBank/DDBJ databases">
        <title>Large-scale comparative analyses of tick genomes elucidate their genetic diversity and vector capacities.</title>
        <authorList>
            <person name="Jia N."/>
            <person name="Wang J."/>
            <person name="Shi W."/>
            <person name="Du L."/>
            <person name="Sun Y."/>
            <person name="Zhan W."/>
            <person name="Jiang J."/>
            <person name="Wang Q."/>
            <person name="Zhang B."/>
            <person name="Ji P."/>
            <person name="Sakyi L.B."/>
            <person name="Cui X."/>
            <person name="Yuan T."/>
            <person name="Jiang B."/>
            <person name="Yang W."/>
            <person name="Lam T.T.-Y."/>
            <person name="Chang Q."/>
            <person name="Ding S."/>
            <person name="Wang X."/>
            <person name="Zhu J."/>
            <person name="Ruan X."/>
            <person name="Zhao L."/>
            <person name="Wei J."/>
            <person name="Que T."/>
            <person name="Du C."/>
            <person name="Cheng J."/>
            <person name="Dai P."/>
            <person name="Han X."/>
            <person name="Huang E."/>
            <person name="Gao Y."/>
            <person name="Liu J."/>
            <person name="Shao H."/>
            <person name="Ye R."/>
            <person name="Li L."/>
            <person name="Wei W."/>
            <person name="Wang X."/>
            <person name="Wang C."/>
            <person name="Yang T."/>
            <person name="Huo Q."/>
            <person name="Li W."/>
            <person name="Guo W."/>
            <person name="Chen H."/>
            <person name="Zhou L."/>
            <person name="Ni X."/>
            <person name="Tian J."/>
            <person name="Zhou Y."/>
            <person name="Sheng Y."/>
            <person name="Liu T."/>
            <person name="Pan Y."/>
            <person name="Xia L."/>
            <person name="Li J."/>
            <person name="Zhao F."/>
            <person name="Cao W."/>
        </authorList>
    </citation>
    <scope>NUCLEOTIDE SEQUENCE</scope>
    <source>
        <strain evidence="1">Hyas-2018</strain>
    </source>
</reference>
<dbReference type="EMBL" id="CM023489">
    <property type="protein sequence ID" value="KAH6921485.1"/>
    <property type="molecule type" value="Genomic_DNA"/>
</dbReference>
<protein>
    <submittedName>
        <fullName evidence="1">Uncharacterized protein</fullName>
    </submittedName>
</protein>
<evidence type="ECO:0000313" key="1">
    <source>
        <dbReference type="EMBL" id="KAH6921485.1"/>
    </source>
</evidence>
<gene>
    <name evidence="1" type="ORF">HPB50_001459</name>
</gene>
<comment type="caution">
    <text evidence="1">The sequence shown here is derived from an EMBL/GenBank/DDBJ whole genome shotgun (WGS) entry which is preliminary data.</text>
</comment>
<evidence type="ECO:0000313" key="2">
    <source>
        <dbReference type="Proteomes" id="UP000821845"/>
    </source>
</evidence>
<accession>A0ACB7RHQ3</accession>
<dbReference type="Proteomes" id="UP000821845">
    <property type="component" value="Chromosome 9"/>
</dbReference>
<sequence length="119" mass="14091">MVISGTTPTTSEPSDEVQTGEEHPTGTTKARVRHMRRCSYCGKVFWQKCDWVKHVRVHTGERPYACRFCPMAFSRNETLTRHLQMHFGDSLFRCRFCPKAFTRDYNLRRHEVQHVQLFI</sequence>
<proteinExistence type="predicted"/>
<organism evidence="1 2">
    <name type="scientific">Hyalomma asiaticum</name>
    <name type="common">Tick</name>
    <dbReference type="NCBI Taxonomy" id="266040"/>
    <lineage>
        <taxon>Eukaryota</taxon>
        <taxon>Metazoa</taxon>
        <taxon>Ecdysozoa</taxon>
        <taxon>Arthropoda</taxon>
        <taxon>Chelicerata</taxon>
        <taxon>Arachnida</taxon>
        <taxon>Acari</taxon>
        <taxon>Parasitiformes</taxon>
        <taxon>Ixodida</taxon>
        <taxon>Ixodoidea</taxon>
        <taxon>Ixodidae</taxon>
        <taxon>Hyalomminae</taxon>
        <taxon>Hyalomma</taxon>
    </lineage>
</organism>